<dbReference type="EMBL" id="MVBK01000046">
    <property type="protein sequence ID" value="OOG24528.1"/>
    <property type="molecule type" value="Genomic_DNA"/>
</dbReference>
<keyword evidence="3" id="KW-0813">Transport</keyword>
<proteinExistence type="inferred from homology"/>
<evidence type="ECO:0000259" key="10">
    <source>
        <dbReference type="Pfam" id="PF12704"/>
    </source>
</evidence>
<feature type="transmembrane region" description="Helical" evidence="8">
    <location>
        <begin position="21"/>
        <end position="48"/>
    </location>
</feature>
<keyword evidence="5 8" id="KW-0812">Transmembrane</keyword>
<dbReference type="PANTHER" id="PTHR30489">
    <property type="entry name" value="LIPOPROTEIN-RELEASING SYSTEM TRANSMEMBRANE PROTEIN LOLE"/>
    <property type="match status" value="1"/>
</dbReference>
<dbReference type="Pfam" id="PF12704">
    <property type="entry name" value="MacB_PCD"/>
    <property type="match status" value="1"/>
</dbReference>
<organism evidence="11 12">
    <name type="scientific">Thioalkalivibrio denitrificans</name>
    <dbReference type="NCBI Taxonomy" id="108003"/>
    <lineage>
        <taxon>Bacteria</taxon>
        <taxon>Pseudomonadati</taxon>
        <taxon>Pseudomonadota</taxon>
        <taxon>Gammaproteobacteria</taxon>
        <taxon>Chromatiales</taxon>
        <taxon>Ectothiorhodospiraceae</taxon>
        <taxon>Thioalkalivibrio</taxon>
    </lineage>
</organism>
<evidence type="ECO:0000256" key="8">
    <source>
        <dbReference type="SAM" id="Phobius"/>
    </source>
</evidence>
<dbReference type="OrthoDB" id="9808461at2"/>
<evidence type="ECO:0000256" key="5">
    <source>
        <dbReference type="ARBA" id="ARBA00022692"/>
    </source>
</evidence>
<dbReference type="InterPro" id="IPR003838">
    <property type="entry name" value="ABC3_permease_C"/>
</dbReference>
<dbReference type="InterPro" id="IPR051447">
    <property type="entry name" value="Lipoprotein-release_system"/>
</dbReference>
<protein>
    <submittedName>
        <fullName evidence="11">ABC transporter permease</fullName>
    </submittedName>
</protein>
<evidence type="ECO:0000256" key="2">
    <source>
        <dbReference type="ARBA" id="ARBA00005236"/>
    </source>
</evidence>
<gene>
    <name evidence="11" type="ORF">B1C78_08445</name>
</gene>
<dbReference type="NCBIfam" id="TIGR02212">
    <property type="entry name" value="lolCE"/>
    <property type="match status" value="1"/>
</dbReference>
<accession>A0A1V3NI20</accession>
<evidence type="ECO:0000256" key="7">
    <source>
        <dbReference type="ARBA" id="ARBA00023136"/>
    </source>
</evidence>
<evidence type="ECO:0000256" key="6">
    <source>
        <dbReference type="ARBA" id="ARBA00022989"/>
    </source>
</evidence>
<feature type="transmembrane region" description="Helical" evidence="8">
    <location>
        <begin position="272"/>
        <end position="296"/>
    </location>
</feature>
<feature type="transmembrane region" description="Helical" evidence="8">
    <location>
        <begin position="317"/>
        <end position="344"/>
    </location>
</feature>
<reference evidence="11 12" key="1">
    <citation type="submission" date="2017-02" db="EMBL/GenBank/DDBJ databases">
        <title>Genomic diversity within the haloalkaliphilic genus Thioalkalivibrio.</title>
        <authorList>
            <person name="Ahn A.-C."/>
            <person name="Meier-Kolthoff J."/>
            <person name="Overmars L."/>
            <person name="Richter M."/>
            <person name="Woyke T."/>
            <person name="Sorokin D.Y."/>
            <person name="Muyzer G."/>
        </authorList>
    </citation>
    <scope>NUCLEOTIDE SEQUENCE [LARGE SCALE GENOMIC DNA]</scope>
    <source>
        <strain evidence="11 12">ALJD</strain>
    </source>
</reference>
<feature type="domain" description="MacB-like periplasmic core" evidence="10">
    <location>
        <begin position="27"/>
        <end position="231"/>
    </location>
</feature>
<dbReference type="Pfam" id="PF02687">
    <property type="entry name" value="FtsX"/>
    <property type="match status" value="1"/>
</dbReference>
<comment type="subcellular location">
    <subcellularLocation>
        <location evidence="1">Cell membrane</location>
        <topology evidence="1">Multi-pass membrane protein</topology>
    </subcellularLocation>
</comment>
<dbReference type="InterPro" id="IPR025857">
    <property type="entry name" value="MacB_PCD"/>
</dbReference>
<evidence type="ECO:0000256" key="4">
    <source>
        <dbReference type="ARBA" id="ARBA00022475"/>
    </source>
</evidence>
<dbReference type="STRING" id="108003.B1C78_08445"/>
<evidence type="ECO:0000313" key="12">
    <source>
        <dbReference type="Proteomes" id="UP000189462"/>
    </source>
</evidence>
<dbReference type="PANTHER" id="PTHR30489:SF0">
    <property type="entry name" value="LIPOPROTEIN-RELEASING SYSTEM TRANSMEMBRANE PROTEIN LOLE"/>
    <property type="match status" value="1"/>
</dbReference>
<evidence type="ECO:0000313" key="11">
    <source>
        <dbReference type="EMBL" id="OOG24528.1"/>
    </source>
</evidence>
<dbReference type="GO" id="GO:0098797">
    <property type="term" value="C:plasma membrane protein complex"/>
    <property type="evidence" value="ECO:0007669"/>
    <property type="project" value="TreeGrafter"/>
</dbReference>
<dbReference type="GO" id="GO:0042953">
    <property type="term" value="P:lipoprotein transport"/>
    <property type="evidence" value="ECO:0007669"/>
    <property type="project" value="InterPro"/>
</dbReference>
<comment type="caution">
    <text evidence="11">The sequence shown here is derived from an EMBL/GenBank/DDBJ whole genome shotgun (WGS) entry which is preliminary data.</text>
</comment>
<evidence type="ECO:0000256" key="3">
    <source>
        <dbReference type="ARBA" id="ARBA00022448"/>
    </source>
</evidence>
<evidence type="ECO:0000259" key="9">
    <source>
        <dbReference type="Pfam" id="PF02687"/>
    </source>
</evidence>
<dbReference type="RefSeq" id="WP_077278719.1">
    <property type="nucleotide sequence ID" value="NZ_MVBK01000046.1"/>
</dbReference>
<keyword evidence="12" id="KW-1185">Reference proteome</keyword>
<dbReference type="Proteomes" id="UP000189462">
    <property type="component" value="Unassembled WGS sequence"/>
</dbReference>
<dbReference type="InterPro" id="IPR011925">
    <property type="entry name" value="LolCE_TM"/>
</dbReference>
<keyword evidence="4" id="KW-1003">Cell membrane</keyword>
<dbReference type="GO" id="GO:0044874">
    <property type="term" value="P:lipoprotein localization to outer membrane"/>
    <property type="evidence" value="ECO:0007669"/>
    <property type="project" value="TreeGrafter"/>
</dbReference>
<keyword evidence="7 8" id="KW-0472">Membrane</keyword>
<feature type="domain" description="ABC3 transporter permease C-terminal" evidence="9">
    <location>
        <begin position="274"/>
        <end position="408"/>
    </location>
</feature>
<keyword evidence="6 8" id="KW-1133">Transmembrane helix</keyword>
<evidence type="ECO:0000256" key="1">
    <source>
        <dbReference type="ARBA" id="ARBA00004651"/>
    </source>
</evidence>
<sequence>MFRPLELFIGLRYTRAKRRNHFISFISLISMVGITLGVMALITVLSVMNGFEKELRERILGMVSHATISEFTGRLSDWQELAARVEGQPNLLGVAPYVQAEGMLTAAGQVSGAMVRGIVPDQERTVSRVSEHIRFGSLDRLEDGAYGIVLGSELARILGVGMGDRVTLVTPQASITPAGVMPRLRRMLVVGIFEVGMYEYDRGTAFIHLDDARRVFQMGDEITGLRLRMDDMMRAPFIARDLARDLGGGFWVNDWTRQHANFFRAVQTEKTVMFIILFLIVAVAAFNIVSTLVMVVTDKQSDIAILRTLGLTPGSVMGVFMVQGTLIGFIGTTMGVILGVLLALNVETIVPAIEQMLGHQFLAPDVYYISDLPSELRTTDVVRVGSLAFLITVLATLYPAWRGSRTQPAEALRYE</sequence>
<name>A0A1V3NI20_9GAMM</name>
<comment type="similarity">
    <text evidence="2">Belongs to the ABC-4 integral membrane protein family. LolC/E subfamily.</text>
</comment>
<dbReference type="AlphaFoldDB" id="A0A1V3NI20"/>
<feature type="transmembrane region" description="Helical" evidence="8">
    <location>
        <begin position="381"/>
        <end position="401"/>
    </location>
</feature>